<dbReference type="NCBIfam" id="TIGR00229">
    <property type="entry name" value="sensory_box"/>
    <property type="match status" value="1"/>
</dbReference>
<feature type="region of interest" description="Disordered" evidence="1">
    <location>
        <begin position="1"/>
        <end position="37"/>
    </location>
</feature>
<dbReference type="Proteomes" id="UP000199347">
    <property type="component" value="Unassembled WGS sequence"/>
</dbReference>
<evidence type="ECO:0000259" key="3">
    <source>
        <dbReference type="PROSITE" id="PS50887"/>
    </source>
</evidence>
<dbReference type="SMART" id="SM00052">
    <property type="entry name" value="EAL"/>
    <property type="match status" value="1"/>
</dbReference>
<gene>
    <name evidence="4" type="ORF">SAMN03080610_01258</name>
</gene>
<dbReference type="Gene3D" id="3.20.20.450">
    <property type="entry name" value="EAL domain"/>
    <property type="match status" value="1"/>
</dbReference>
<dbReference type="InterPro" id="IPR000160">
    <property type="entry name" value="GGDEF_dom"/>
</dbReference>
<dbReference type="PROSITE" id="PS50887">
    <property type="entry name" value="GGDEF"/>
    <property type="match status" value="1"/>
</dbReference>
<dbReference type="SUPFAM" id="SSF55785">
    <property type="entry name" value="PYP-like sensor domain (PAS domain)"/>
    <property type="match status" value="3"/>
</dbReference>
<dbReference type="SUPFAM" id="SSF55073">
    <property type="entry name" value="Nucleotide cyclase"/>
    <property type="match status" value="1"/>
</dbReference>
<dbReference type="Pfam" id="PF00563">
    <property type="entry name" value="EAL"/>
    <property type="match status" value="1"/>
</dbReference>
<dbReference type="InterPro" id="IPR052155">
    <property type="entry name" value="Biofilm_reg_signaling"/>
</dbReference>
<sequence>MGEQAASARDMADSEPPPRCAVRPQMSAPQTGTLQPSAPASLFDQNVVAAAQIRFADGGFTRINPRCAALLGFEPNGLAGRTLISLAVPEERDLWGERLTRLSCGALSECSGEMHCIGGNGCPVRINLTLSAFTSGGTRADECVAILHGISPEAAQAPAPRIEQEPEATFRAIYENIQEGVYRSSIYGRQLAANPALVRLNGYDSEAEMLANVHDIATEWYVDPTRRAEFQATLREHGRVERFISEVYRHKTRERIWVEENAHLVRDPATGEALYYEGTVREVTGTVEQLRLHERLQRIGAVISACLFQLRRRPNATSAVPYAGLGLEPLFGLAPEDVRNDASPLLAAVHRDDRTRLSASLLRSATRMTPWALEFRVNHPHRGTIWLSGRAVPDREPDGSVLWHGLVSDVTALKTNERQIYELAYFDSLTGLPNRQMLRDRLAMALAASRRRKSFGALLFIDLDNFKLINDSYGHDVGDLLLASTAQRLRLCLRELDTVARLGGDEFVVLLQDLGDTEAQAIRHADRVARKVLQAVDQPCLLNEQRFQTTCSIGLTLLDGRESDPEELLKRADLAMYEAKAAGRNGLSVFSPAKRTPVREHVGAVADFRRAIDAGGIEFLLEAQYDVDGICRGAELLPCWHHERWGTFRRQELASFAEETGQAEILTRQAIAQACALLGSWGKTAELCGLSLSVGVSARMLHERGAVRRINRFLLDAGADPRRLTLELPEIIVGKNDVALADKMHRLRRSGVRFTLKSFGGRLTRLAQLKALPFDEIKIDPADMRDIAAEPPSLIRKVVRIADSLNLMVIAEGVETEAQQRALLAAGCDRIQGPLSGAPMPPQIFEERFAGPVIPLQVAPLGQQRFA</sequence>
<dbReference type="PROSITE" id="PS50883">
    <property type="entry name" value="EAL"/>
    <property type="match status" value="1"/>
</dbReference>
<dbReference type="InterPro" id="IPR043128">
    <property type="entry name" value="Rev_trsase/Diguanyl_cyclase"/>
</dbReference>
<reference evidence="4 5" key="1">
    <citation type="submission" date="2016-10" db="EMBL/GenBank/DDBJ databases">
        <authorList>
            <person name="de Groot N.N."/>
        </authorList>
    </citation>
    <scope>NUCLEOTIDE SEQUENCE [LARGE SCALE GENOMIC DNA]</scope>
    <source>
        <strain evidence="4 5">DSM 2698</strain>
    </source>
</reference>
<accession>A0A1G5N180</accession>
<dbReference type="AlphaFoldDB" id="A0A1G5N180"/>
<evidence type="ECO:0000256" key="1">
    <source>
        <dbReference type="SAM" id="MobiDB-lite"/>
    </source>
</evidence>
<dbReference type="SMART" id="SM00267">
    <property type="entry name" value="GGDEF"/>
    <property type="match status" value="1"/>
</dbReference>
<evidence type="ECO:0000313" key="5">
    <source>
        <dbReference type="Proteomes" id="UP000199347"/>
    </source>
</evidence>
<dbReference type="GO" id="GO:0003824">
    <property type="term" value="F:catalytic activity"/>
    <property type="evidence" value="ECO:0007669"/>
    <property type="project" value="UniProtKB-ARBA"/>
</dbReference>
<dbReference type="InterPro" id="IPR029787">
    <property type="entry name" value="Nucleotide_cyclase"/>
</dbReference>
<dbReference type="FunFam" id="3.30.70.270:FF:000001">
    <property type="entry name" value="Diguanylate cyclase domain protein"/>
    <property type="match status" value="1"/>
</dbReference>
<dbReference type="CDD" id="cd01948">
    <property type="entry name" value="EAL"/>
    <property type="match status" value="1"/>
</dbReference>
<dbReference type="InterPro" id="IPR000014">
    <property type="entry name" value="PAS"/>
</dbReference>
<name>A0A1G5N180_AFIMA</name>
<dbReference type="Gene3D" id="3.30.450.20">
    <property type="entry name" value="PAS domain"/>
    <property type="match status" value="3"/>
</dbReference>
<organism evidence="4 5">
    <name type="scientific">Afifella marina DSM 2698</name>
    <dbReference type="NCBI Taxonomy" id="1120955"/>
    <lineage>
        <taxon>Bacteria</taxon>
        <taxon>Pseudomonadati</taxon>
        <taxon>Pseudomonadota</taxon>
        <taxon>Alphaproteobacteria</taxon>
        <taxon>Hyphomicrobiales</taxon>
        <taxon>Afifellaceae</taxon>
        <taxon>Afifella</taxon>
    </lineage>
</organism>
<dbReference type="Pfam" id="PF13426">
    <property type="entry name" value="PAS_9"/>
    <property type="match status" value="2"/>
</dbReference>
<proteinExistence type="predicted"/>
<dbReference type="EMBL" id="FMVW01000002">
    <property type="protein sequence ID" value="SCZ30440.1"/>
    <property type="molecule type" value="Genomic_DNA"/>
</dbReference>
<dbReference type="InterPro" id="IPR035965">
    <property type="entry name" value="PAS-like_dom_sf"/>
</dbReference>
<dbReference type="InterPro" id="IPR001633">
    <property type="entry name" value="EAL_dom"/>
</dbReference>
<dbReference type="Pfam" id="PF08447">
    <property type="entry name" value="PAS_3"/>
    <property type="match status" value="1"/>
</dbReference>
<dbReference type="PANTHER" id="PTHR44757">
    <property type="entry name" value="DIGUANYLATE CYCLASE DGCP"/>
    <property type="match status" value="1"/>
</dbReference>
<dbReference type="CDD" id="cd00130">
    <property type="entry name" value="PAS"/>
    <property type="match status" value="2"/>
</dbReference>
<keyword evidence="5" id="KW-1185">Reference proteome</keyword>
<protein>
    <submittedName>
        <fullName evidence="4">PAS domain S-box-containing protein/diguanylate cyclase (GGDEF) domain-containing protein</fullName>
    </submittedName>
</protein>
<feature type="compositionally biased region" description="Polar residues" evidence="1">
    <location>
        <begin position="27"/>
        <end position="37"/>
    </location>
</feature>
<dbReference type="Gene3D" id="3.30.70.270">
    <property type="match status" value="1"/>
</dbReference>
<dbReference type="NCBIfam" id="TIGR00254">
    <property type="entry name" value="GGDEF"/>
    <property type="match status" value="1"/>
</dbReference>
<dbReference type="PANTHER" id="PTHR44757:SF2">
    <property type="entry name" value="BIOFILM ARCHITECTURE MAINTENANCE PROTEIN MBAA"/>
    <property type="match status" value="1"/>
</dbReference>
<dbReference type="STRING" id="1120955.SAMN03080610_01258"/>
<evidence type="ECO:0000313" key="4">
    <source>
        <dbReference type="EMBL" id="SCZ30440.1"/>
    </source>
</evidence>
<dbReference type="SUPFAM" id="SSF141868">
    <property type="entry name" value="EAL domain-like"/>
    <property type="match status" value="1"/>
</dbReference>
<dbReference type="InterPro" id="IPR035919">
    <property type="entry name" value="EAL_sf"/>
</dbReference>
<dbReference type="CDD" id="cd01949">
    <property type="entry name" value="GGDEF"/>
    <property type="match status" value="1"/>
</dbReference>
<dbReference type="Pfam" id="PF00990">
    <property type="entry name" value="GGDEF"/>
    <property type="match status" value="1"/>
</dbReference>
<feature type="domain" description="GGDEF" evidence="3">
    <location>
        <begin position="454"/>
        <end position="592"/>
    </location>
</feature>
<dbReference type="SMART" id="SM00091">
    <property type="entry name" value="PAS"/>
    <property type="match status" value="3"/>
</dbReference>
<feature type="domain" description="EAL" evidence="2">
    <location>
        <begin position="601"/>
        <end position="853"/>
    </location>
</feature>
<evidence type="ECO:0000259" key="2">
    <source>
        <dbReference type="PROSITE" id="PS50883"/>
    </source>
</evidence>
<dbReference type="InterPro" id="IPR013655">
    <property type="entry name" value="PAS_fold_3"/>
</dbReference>